<dbReference type="Proteomes" id="UP001190700">
    <property type="component" value="Unassembled WGS sequence"/>
</dbReference>
<comment type="caution">
    <text evidence="1">The sequence shown here is derived from an EMBL/GenBank/DDBJ whole genome shotgun (WGS) entry which is preliminary data.</text>
</comment>
<reference evidence="1 2" key="1">
    <citation type="journal article" date="2015" name="Genome Biol. Evol.">
        <title>Comparative Genomics of a Bacterivorous Green Alga Reveals Evolutionary Causalities and Consequences of Phago-Mixotrophic Mode of Nutrition.</title>
        <authorList>
            <person name="Burns J.A."/>
            <person name="Paasch A."/>
            <person name="Narechania A."/>
            <person name="Kim E."/>
        </authorList>
    </citation>
    <scope>NUCLEOTIDE SEQUENCE [LARGE SCALE GENOMIC DNA]</scope>
    <source>
        <strain evidence="1 2">PLY_AMNH</strain>
    </source>
</reference>
<keyword evidence="2" id="KW-1185">Reference proteome</keyword>
<accession>A0AAE0GX81</accession>
<evidence type="ECO:0000313" key="2">
    <source>
        <dbReference type="Proteomes" id="UP001190700"/>
    </source>
</evidence>
<organism evidence="1 2">
    <name type="scientific">Cymbomonas tetramitiformis</name>
    <dbReference type="NCBI Taxonomy" id="36881"/>
    <lineage>
        <taxon>Eukaryota</taxon>
        <taxon>Viridiplantae</taxon>
        <taxon>Chlorophyta</taxon>
        <taxon>Pyramimonadophyceae</taxon>
        <taxon>Pyramimonadales</taxon>
        <taxon>Pyramimonadaceae</taxon>
        <taxon>Cymbomonas</taxon>
    </lineage>
</organism>
<sequence length="150" mass="15389">MGGGGEEVGMVAADGGGDGGGGMEEVAMEVAKRLAKTKFRRSFWVASHIGATGMTTLGSGSSITITICGKDGVTVKETFKSTAIEKDVVSSFWVAGHVGTAIVTTLCNVLSFVNLPVCEKEAAVKETFKSTTIMGVVVNGIAVHDVVQGF</sequence>
<gene>
    <name evidence="1" type="ORF">CYMTET_6528</name>
</gene>
<name>A0AAE0GX81_9CHLO</name>
<evidence type="ECO:0000313" key="1">
    <source>
        <dbReference type="EMBL" id="KAK3285882.1"/>
    </source>
</evidence>
<protein>
    <submittedName>
        <fullName evidence="1">Uncharacterized protein</fullName>
    </submittedName>
</protein>
<dbReference type="EMBL" id="LGRX02001587">
    <property type="protein sequence ID" value="KAK3285882.1"/>
    <property type="molecule type" value="Genomic_DNA"/>
</dbReference>
<proteinExistence type="predicted"/>
<dbReference type="AlphaFoldDB" id="A0AAE0GX81"/>